<comment type="caution">
    <text evidence="1">The sequence shown here is derived from an EMBL/GenBank/DDBJ whole genome shotgun (WGS) entry which is preliminary data.</text>
</comment>
<gene>
    <name evidence="1" type="ORF">GCM10010361_01000</name>
</gene>
<proteinExistence type="predicted"/>
<evidence type="ECO:0000313" key="2">
    <source>
        <dbReference type="Proteomes" id="UP001500909"/>
    </source>
</evidence>
<accession>A0ABN0ZAH5</accession>
<protein>
    <submittedName>
        <fullName evidence="1">Uncharacterized protein</fullName>
    </submittedName>
</protein>
<dbReference type="Proteomes" id="UP001500909">
    <property type="component" value="Unassembled WGS sequence"/>
</dbReference>
<dbReference type="RefSeq" id="WP_346092169.1">
    <property type="nucleotide sequence ID" value="NZ_BAAABY010000001.1"/>
</dbReference>
<organism evidence="1 2">
    <name type="scientific">Streptomyces olivaceiscleroticus</name>
    <dbReference type="NCBI Taxonomy" id="68245"/>
    <lineage>
        <taxon>Bacteria</taxon>
        <taxon>Bacillati</taxon>
        <taxon>Actinomycetota</taxon>
        <taxon>Actinomycetes</taxon>
        <taxon>Kitasatosporales</taxon>
        <taxon>Streptomycetaceae</taxon>
        <taxon>Streptomyces</taxon>
    </lineage>
</organism>
<sequence length="135" mass="14993">MQLRTLVRRPPRVRWRGELLLPLERSHGGAWYGYGFALDAVPAMVTGVEDDLRMSRDRIQVASGRCVDLGPGVVAPEAAVARRRLATAHPGAPCLVPVRPLERWLAVITRRGRTALVRPMAVEALAVVVWVQVWE</sequence>
<dbReference type="EMBL" id="BAAABY010000001">
    <property type="protein sequence ID" value="GAA0440857.1"/>
    <property type="molecule type" value="Genomic_DNA"/>
</dbReference>
<reference evidence="1 2" key="1">
    <citation type="journal article" date="2019" name="Int. J. Syst. Evol. Microbiol.">
        <title>The Global Catalogue of Microorganisms (GCM) 10K type strain sequencing project: providing services to taxonomists for standard genome sequencing and annotation.</title>
        <authorList>
            <consortium name="The Broad Institute Genomics Platform"/>
            <consortium name="The Broad Institute Genome Sequencing Center for Infectious Disease"/>
            <person name="Wu L."/>
            <person name="Ma J."/>
        </authorList>
    </citation>
    <scope>NUCLEOTIDE SEQUENCE [LARGE SCALE GENOMIC DNA]</scope>
    <source>
        <strain evidence="1 2">JCM 4805</strain>
    </source>
</reference>
<name>A0ABN0ZAH5_9ACTN</name>
<keyword evidence="2" id="KW-1185">Reference proteome</keyword>
<evidence type="ECO:0000313" key="1">
    <source>
        <dbReference type="EMBL" id="GAA0440857.1"/>
    </source>
</evidence>